<accession>A0AAE4PY68</accession>
<dbReference type="Proteomes" id="UP001187859">
    <property type="component" value="Unassembled WGS sequence"/>
</dbReference>
<dbReference type="AlphaFoldDB" id="A0AAE4PY68"/>
<sequence>MFQQEIEAMQGKVVQQFFSPAQLAKALGIGTTKLYQLFKLEDFPKPTTNPHFKNKYNFQEVKAWIYENEQ</sequence>
<dbReference type="EMBL" id="JASGOQ010000001">
    <property type="protein sequence ID" value="MDV5390792.1"/>
    <property type="molecule type" value="Genomic_DNA"/>
</dbReference>
<evidence type="ECO:0000313" key="1">
    <source>
        <dbReference type="EMBL" id="MDV5390792.1"/>
    </source>
</evidence>
<gene>
    <name evidence="1" type="ORF">QM089_11100</name>
</gene>
<evidence type="ECO:0000313" key="2">
    <source>
        <dbReference type="Proteomes" id="UP001187859"/>
    </source>
</evidence>
<organism evidence="1 2">
    <name type="scientific">Shewanella xiamenensis</name>
    <dbReference type="NCBI Taxonomy" id="332186"/>
    <lineage>
        <taxon>Bacteria</taxon>
        <taxon>Pseudomonadati</taxon>
        <taxon>Pseudomonadota</taxon>
        <taxon>Gammaproteobacteria</taxon>
        <taxon>Alteromonadales</taxon>
        <taxon>Shewanellaceae</taxon>
        <taxon>Shewanella</taxon>
    </lineage>
</organism>
<proteinExistence type="predicted"/>
<name>A0AAE4PY68_9GAMM</name>
<comment type="caution">
    <text evidence="1">The sequence shown here is derived from an EMBL/GenBank/DDBJ whole genome shotgun (WGS) entry which is preliminary data.</text>
</comment>
<reference evidence="1" key="1">
    <citation type="submission" date="2023-05" db="EMBL/GenBank/DDBJ databases">
        <title>Colonisation of extended spectrum b-lactamase- and carbapenemase-producing bacteria on hospital surfaces from low- and middle-income countries.</title>
        <authorList>
            <person name="Nieto-Rosado M."/>
            <person name="Sands K."/>
            <person name="Iregbu K."/>
            <person name="Zahra R."/>
            <person name="Mazarati J.B."/>
            <person name="Mehtar S."/>
            <person name="Barnards-Group B."/>
            <person name="Walsh T.R."/>
        </authorList>
    </citation>
    <scope>NUCLEOTIDE SEQUENCE</scope>
    <source>
        <strain evidence="1">PP-E493</strain>
    </source>
</reference>
<dbReference type="RefSeq" id="WP_011072917.1">
    <property type="nucleotide sequence ID" value="NZ_JASGOQ010000001.1"/>
</dbReference>
<protein>
    <submittedName>
        <fullName evidence="1">Uncharacterized protein</fullName>
    </submittedName>
</protein>